<evidence type="ECO:0000256" key="9">
    <source>
        <dbReference type="PIRSR" id="PIRSR001549-1"/>
    </source>
</evidence>
<dbReference type="SUPFAM" id="SSF55681">
    <property type="entry name" value="Class II aaRS and biotin synthetases"/>
    <property type="match status" value="1"/>
</dbReference>
<dbReference type="CDD" id="cd00773">
    <property type="entry name" value="HisRS-like_core"/>
    <property type="match status" value="1"/>
</dbReference>
<dbReference type="PIRSF" id="PIRSF001549">
    <property type="entry name" value="His-tRNA_synth"/>
    <property type="match status" value="1"/>
</dbReference>
<evidence type="ECO:0000256" key="7">
    <source>
        <dbReference type="ARBA" id="ARBA00047639"/>
    </source>
</evidence>
<feature type="binding site" evidence="9">
    <location>
        <position position="109"/>
    </location>
    <ligand>
        <name>L-histidine</name>
        <dbReference type="ChEBI" id="CHEBI:57595"/>
    </ligand>
</feature>
<comment type="subcellular location">
    <subcellularLocation>
        <location evidence="8">Cytoplasm</location>
    </subcellularLocation>
</comment>
<keyword evidence="12" id="KW-1185">Reference proteome</keyword>
<keyword evidence="3 8" id="KW-0436">Ligase</keyword>
<evidence type="ECO:0000259" key="10">
    <source>
        <dbReference type="PROSITE" id="PS50862"/>
    </source>
</evidence>
<organism evidence="11 12">
    <name type="scientific">Sulfuriroseicoccus oceanibius</name>
    <dbReference type="NCBI Taxonomy" id="2707525"/>
    <lineage>
        <taxon>Bacteria</taxon>
        <taxon>Pseudomonadati</taxon>
        <taxon>Verrucomicrobiota</taxon>
        <taxon>Verrucomicrobiia</taxon>
        <taxon>Verrucomicrobiales</taxon>
        <taxon>Verrucomicrobiaceae</taxon>
        <taxon>Sulfuriroseicoccus</taxon>
    </lineage>
</organism>
<evidence type="ECO:0000256" key="3">
    <source>
        <dbReference type="ARBA" id="ARBA00022598"/>
    </source>
</evidence>
<dbReference type="Pfam" id="PF03129">
    <property type="entry name" value="HGTP_anticodon"/>
    <property type="match status" value="1"/>
</dbReference>
<keyword evidence="8" id="KW-0067">ATP-binding</keyword>
<keyword evidence="6 8" id="KW-0030">Aminoacyl-tRNA synthetase</keyword>
<evidence type="ECO:0000256" key="6">
    <source>
        <dbReference type="ARBA" id="ARBA00023146"/>
    </source>
</evidence>
<evidence type="ECO:0000256" key="4">
    <source>
        <dbReference type="ARBA" id="ARBA00022741"/>
    </source>
</evidence>
<accession>A0A6B3L908</accession>
<dbReference type="InterPro" id="IPR045864">
    <property type="entry name" value="aa-tRNA-synth_II/BPL/LPL"/>
</dbReference>
<dbReference type="AlphaFoldDB" id="A0A6B3L908"/>
<dbReference type="InterPro" id="IPR015807">
    <property type="entry name" value="His-tRNA-ligase"/>
</dbReference>
<dbReference type="InterPro" id="IPR036621">
    <property type="entry name" value="Anticodon-bd_dom_sf"/>
</dbReference>
<feature type="binding site" evidence="9">
    <location>
        <begin position="79"/>
        <end position="81"/>
    </location>
    <ligand>
        <name>L-histidine</name>
        <dbReference type="ChEBI" id="CHEBI:57595"/>
    </ligand>
</feature>
<dbReference type="PROSITE" id="PS50862">
    <property type="entry name" value="AA_TRNA_LIGASE_II"/>
    <property type="match status" value="1"/>
</dbReference>
<dbReference type="InterPro" id="IPR004516">
    <property type="entry name" value="HisRS/HisZ"/>
</dbReference>
<keyword evidence="8" id="KW-0963">Cytoplasm</keyword>
<reference evidence="11 12" key="1">
    <citation type="submission" date="2020-12" db="EMBL/GenBank/DDBJ databases">
        <title>Sulforoseuscoccus oceanibium gen. nov., sp. nov., a representative of the phylum Verrucomicrobia with special cytoplasmic membrane, and proposal of Sulforoseuscoccusaceae fam. nov.</title>
        <authorList>
            <person name="Xi F."/>
        </authorList>
    </citation>
    <scope>NUCLEOTIDE SEQUENCE [LARGE SCALE GENOMIC DNA]</scope>
    <source>
        <strain evidence="11 12">T37</strain>
    </source>
</reference>
<comment type="catalytic activity">
    <reaction evidence="7 8">
        <text>tRNA(His) + L-histidine + ATP = L-histidyl-tRNA(His) + AMP + diphosphate + H(+)</text>
        <dbReference type="Rhea" id="RHEA:17313"/>
        <dbReference type="Rhea" id="RHEA-COMP:9665"/>
        <dbReference type="Rhea" id="RHEA-COMP:9689"/>
        <dbReference type="ChEBI" id="CHEBI:15378"/>
        <dbReference type="ChEBI" id="CHEBI:30616"/>
        <dbReference type="ChEBI" id="CHEBI:33019"/>
        <dbReference type="ChEBI" id="CHEBI:57595"/>
        <dbReference type="ChEBI" id="CHEBI:78442"/>
        <dbReference type="ChEBI" id="CHEBI:78527"/>
        <dbReference type="ChEBI" id="CHEBI:456215"/>
        <dbReference type="EC" id="6.1.1.21"/>
    </reaction>
</comment>
<dbReference type="Pfam" id="PF13393">
    <property type="entry name" value="tRNA-synt_His"/>
    <property type="match status" value="1"/>
</dbReference>
<sequence length="428" mass="47423">MAVIKTLPGFNDFFPEDLRVRTYLFDTWRNVAHRYGFVEYEAPMLESTDLYRKKSGNEIVSQLFNFTDQGGRDLALRPELTPSLARMAAARQRDYRKPMKWFEIGQCFRSEKPQKGRWREFIQFNCDIIGTDSPAADAELIALNVDLMRDLGFTAEDVKLRLSNRKAWDLFLSSREIPADKTGEFLSALDKLERDREGTAKKLEALGIDVADVEGFIADPSQAAEIFDPITNDLEARGMMDFIEIDLSIVRGLAYYTGTVFELFDRAGKMRAVAGGGRYDELLALVSDGACDLPAVGFAMGNAVILDLIRETAEPLAQMETWLAAQSAADVFVVIADESQRAAAVQSVQQLRAAGIKVDYPLAPLKFGKQFQAADAVGAKLTVIIGSEFPELGVKNIATREETKATADELVPVVRELLATEPATPQLA</sequence>
<dbReference type="InterPro" id="IPR004154">
    <property type="entry name" value="Anticodon-bd"/>
</dbReference>
<keyword evidence="5 8" id="KW-0648">Protein biosynthesis</keyword>
<dbReference type="GO" id="GO:0005524">
    <property type="term" value="F:ATP binding"/>
    <property type="evidence" value="ECO:0007669"/>
    <property type="project" value="UniProtKB-UniRule"/>
</dbReference>
<feature type="domain" description="Aminoacyl-transfer RNA synthetases class-II family profile" evidence="10">
    <location>
        <begin position="1"/>
        <end position="301"/>
    </location>
</feature>
<feature type="binding site" evidence="9">
    <location>
        <position position="127"/>
    </location>
    <ligand>
        <name>L-histidine</name>
        <dbReference type="ChEBI" id="CHEBI:57595"/>
    </ligand>
</feature>
<dbReference type="KEGG" id="soa:G3M56_013455"/>
<dbReference type="PANTHER" id="PTHR43707">
    <property type="entry name" value="HISTIDYL-TRNA SYNTHETASE"/>
    <property type="match status" value="1"/>
</dbReference>
<feature type="binding site" evidence="9">
    <location>
        <position position="251"/>
    </location>
    <ligand>
        <name>L-histidine</name>
        <dbReference type="ChEBI" id="CHEBI:57595"/>
    </ligand>
</feature>
<comment type="similarity">
    <text evidence="1 8">Belongs to the class-II aminoacyl-tRNA synthetase family.</text>
</comment>
<dbReference type="InterPro" id="IPR006195">
    <property type="entry name" value="aa-tRNA-synth_II"/>
</dbReference>
<name>A0A6B3L908_9BACT</name>
<gene>
    <name evidence="8 11" type="primary">hisS</name>
    <name evidence="11" type="ORF">G3M56_013455</name>
</gene>
<feature type="binding site" evidence="9">
    <location>
        <begin position="255"/>
        <end position="256"/>
    </location>
    <ligand>
        <name>L-histidine</name>
        <dbReference type="ChEBI" id="CHEBI:57595"/>
    </ligand>
</feature>
<evidence type="ECO:0000313" key="11">
    <source>
        <dbReference type="EMBL" id="QQL44864.1"/>
    </source>
</evidence>
<dbReference type="Gene3D" id="3.30.930.10">
    <property type="entry name" value="Bira Bifunctional Protein, Domain 2"/>
    <property type="match status" value="1"/>
</dbReference>
<keyword evidence="4 8" id="KW-0547">Nucleotide-binding</keyword>
<dbReference type="Gene3D" id="3.40.50.800">
    <property type="entry name" value="Anticodon-binding domain"/>
    <property type="match status" value="1"/>
</dbReference>
<dbReference type="RefSeq" id="WP_164364669.1">
    <property type="nucleotide sequence ID" value="NZ_CP066776.1"/>
</dbReference>
<dbReference type="GO" id="GO:0005737">
    <property type="term" value="C:cytoplasm"/>
    <property type="evidence" value="ECO:0007669"/>
    <property type="project" value="UniProtKB-SubCell"/>
</dbReference>
<dbReference type="PANTHER" id="PTHR43707:SF1">
    <property type="entry name" value="HISTIDINE--TRNA LIGASE, MITOCHONDRIAL-RELATED"/>
    <property type="match status" value="1"/>
</dbReference>
<dbReference type="GO" id="GO:0004821">
    <property type="term" value="F:histidine-tRNA ligase activity"/>
    <property type="evidence" value="ECO:0007669"/>
    <property type="project" value="UniProtKB-UniRule"/>
</dbReference>
<dbReference type="Proteomes" id="UP000475117">
    <property type="component" value="Chromosome"/>
</dbReference>
<comment type="subunit">
    <text evidence="2 8">Homodimer.</text>
</comment>
<dbReference type="NCBIfam" id="TIGR00442">
    <property type="entry name" value="hisS"/>
    <property type="match status" value="1"/>
</dbReference>
<dbReference type="EMBL" id="CP066776">
    <property type="protein sequence ID" value="QQL44864.1"/>
    <property type="molecule type" value="Genomic_DNA"/>
</dbReference>
<protein>
    <recommendedName>
        <fullName evidence="8">Histidine--tRNA ligase</fullName>
        <ecNumber evidence="8">6.1.1.21</ecNumber>
    </recommendedName>
    <alternativeName>
        <fullName evidence="8">Histidyl-tRNA synthetase</fullName>
        <shortName evidence="8">HisRS</shortName>
    </alternativeName>
</protein>
<feature type="binding site" evidence="9">
    <location>
        <position position="123"/>
    </location>
    <ligand>
        <name>L-histidine</name>
        <dbReference type="ChEBI" id="CHEBI:57595"/>
    </ligand>
</feature>
<evidence type="ECO:0000313" key="12">
    <source>
        <dbReference type="Proteomes" id="UP000475117"/>
    </source>
</evidence>
<evidence type="ECO:0000256" key="2">
    <source>
        <dbReference type="ARBA" id="ARBA00011738"/>
    </source>
</evidence>
<dbReference type="HAMAP" id="MF_00127">
    <property type="entry name" value="His_tRNA_synth"/>
    <property type="match status" value="1"/>
</dbReference>
<dbReference type="InterPro" id="IPR041715">
    <property type="entry name" value="HisRS-like_core"/>
</dbReference>
<dbReference type="GO" id="GO:0006427">
    <property type="term" value="P:histidyl-tRNA aminoacylation"/>
    <property type="evidence" value="ECO:0007669"/>
    <property type="project" value="UniProtKB-UniRule"/>
</dbReference>
<evidence type="ECO:0000256" key="1">
    <source>
        <dbReference type="ARBA" id="ARBA00008226"/>
    </source>
</evidence>
<dbReference type="EC" id="6.1.1.21" evidence="8"/>
<dbReference type="SUPFAM" id="SSF52954">
    <property type="entry name" value="Class II aaRS ABD-related"/>
    <property type="match status" value="1"/>
</dbReference>
<evidence type="ECO:0000256" key="5">
    <source>
        <dbReference type="ARBA" id="ARBA00022917"/>
    </source>
</evidence>
<evidence type="ECO:0000256" key="8">
    <source>
        <dbReference type="HAMAP-Rule" id="MF_00127"/>
    </source>
</evidence>
<proteinExistence type="inferred from homology"/>